<dbReference type="Proteomes" id="UP000023435">
    <property type="component" value="Unassembled WGS sequence"/>
</dbReference>
<protein>
    <submittedName>
        <fullName evidence="1">Uncharacterized protein</fullName>
    </submittedName>
</protein>
<organism evidence="1 2">
    <name type="scientific">Lysobacter capsici AZ78</name>
    <dbReference type="NCBI Taxonomy" id="1444315"/>
    <lineage>
        <taxon>Bacteria</taxon>
        <taxon>Pseudomonadati</taxon>
        <taxon>Pseudomonadota</taxon>
        <taxon>Gammaproteobacteria</taxon>
        <taxon>Lysobacterales</taxon>
        <taxon>Lysobacteraceae</taxon>
        <taxon>Lysobacter</taxon>
    </lineage>
</organism>
<dbReference type="AlphaFoldDB" id="A0A125U061"/>
<gene>
    <name evidence="1" type="ORF">AZ78_5073</name>
</gene>
<reference evidence="1 2" key="1">
    <citation type="journal article" date="2014" name="Genome Announc.">
        <title>Draft Genome Sequence of Lysobacter capsici AZ78, a Bacterium Antagonistic to Plant-Pathogenic Oomycetes.</title>
        <authorList>
            <person name="Puopolo G."/>
            <person name="Sonego P."/>
            <person name="Engelen K."/>
            <person name="Pertot I."/>
        </authorList>
    </citation>
    <scope>NUCLEOTIDE SEQUENCE [LARGE SCALE GENOMIC DNA]</scope>
    <source>
        <strain evidence="1 2">AZ78</strain>
    </source>
</reference>
<keyword evidence="2" id="KW-1185">Reference proteome</keyword>
<accession>A0A125U061</accession>
<comment type="caution">
    <text evidence="1">The sequence shown here is derived from an EMBL/GenBank/DDBJ whole genome shotgun (WGS) entry which is preliminary data.</text>
</comment>
<evidence type="ECO:0000313" key="1">
    <source>
        <dbReference type="EMBL" id="KWS02406.1"/>
    </source>
</evidence>
<proteinExistence type="predicted"/>
<evidence type="ECO:0000313" key="2">
    <source>
        <dbReference type="Proteomes" id="UP000023435"/>
    </source>
</evidence>
<name>A0A125U061_9GAMM</name>
<dbReference type="EMBL" id="JAJA02000002">
    <property type="protein sequence ID" value="KWS02406.1"/>
    <property type="molecule type" value="Genomic_DNA"/>
</dbReference>
<sequence length="97" mass="10635">MSRQTLTYKGLSRLMYQKDAAGVLDKILGHVAFFCKDHRLPALTSIVVGKGRGTPGADIPVNPNIMDRAREQVYAYDWYNVVPPAPAELAASFAKNA</sequence>